<dbReference type="AlphaFoldDB" id="A0A8C5TQ85"/>
<proteinExistence type="predicted"/>
<evidence type="ECO:0000313" key="1">
    <source>
        <dbReference type="Ensembl" id="ENSMCSP00000009671.1"/>
    </source>
</evidence>
<evidence type="ECO:0000313" key="2">
    <source>
        <dbReference type="Proteomes" id="UP000694560"/>
    </source>
</evidence>
<name>A0A8C5TQ85_9PASS</name>
<protein>
    <submittedName>
        <fullName evidence="1">Uncharacterized protein</fullName>
    </submittedName>
</protein>
<keyword evidence="2" id="KW-1185">Reference proteome</keyword>
<dbReference type="Proteomes" id="UP000694560">
    <property type="component" value="Unplaced"/>
</dbReference>
<accession>A0A8C5TQ85</accession>
<dbReference type="Ensembl" id="ENSMCST00000009910.1">
    <property type="protein sequence ID" value="ENSMCSP00000009671.1"/>
    <property type="gene ID" value="ENSMCSG00000006847.1"/>
</dbReference>
<organism evidence="1 2">
    <name type="scientific">Malurus cyaneus samueli</name>
    <dbReference type="NCBI Taxonomy" id="2593467"/>
    <lineage>
        <taxon>Eukaryota</taxon>
        <taxon>Metazoa</taxon>
        <taxon>Chordata</taxon>
        <taxon>Craniata</taxon>
        <taxon>Vertebrata</taxon>
        <taxon>Euteleostomi</taxon>
        <taxon>Archelosauria</taxon>
        <taxon>Archosauria</taxon>
        <taxon>Dinosauria</taxon>
        <taxon>Saurischia</taxon>
        <taxon>Theropoda</taxon>
        <taxon>Coelurosauria</taxon>
        <taxon>Aves</taxon>
        <taxon>Neognathae</taxon>
        <taxon>Neoaves</taxon>
        <taxon>Telluraves</taxon>
        <taxon>Australaves</taxon>
        <taxon>Passeriformes</taxon>
        <taxon>Meliphagoidea</taxon>
        <taxon>Maluridae</taxon>
        <taxon>Malurus</taxon>
    </lineage>
</organism>
<reference evidence="1" key="1">
    <citation type="submission" date="2025-08" db="UniProtKB">
        <authorList>
            <consortium name="Ensembl"/>
        </authorList>
    </citation>
    <scope>IDENTIFICATION</scope>
</reference>
<reference evidence="1" key="2">
    <citation type="submission" date="2025-09" db="UniProtKB">
        <authorList>
            <consortium name="Ensembl"/>
        </authorList>
    </citation>
    <scope>IDENTIFICATION</scope>
</reference>
<sequence length="129" mass="13994">RGESPAGWLAAEGELGAAPAEAGAVGWDAARRGEVRGGCPGPRRPAGGWRCFGYQTDIGALGRCAEVMLHTLRLVYKQFLKLLIKCTFMWILAKGGFGKRECQTLRASSCFIPTDDQWDFNVSLMVGKT</sequence>